<dbReference type="GO" id="GO:0033387">
    <property type="term" value="P:putrescine biosynthetic process from arginine, via ornithine"/>
    <property type="evidence" value="ECO:0007669"/>
    <property type="project" value="TreeGrafter"/>
</dbReference>
<comment type="function">
    <text evidence="8">Catalyzes the first and rate-limiting step of polyamine biosynthesis that converts ornithine into putrescine, which is the precursor for the polyamines, spermidine and spermine. Polyamines are essential for cell proliferation and are implicated in cellular processes, ranging from DNA replication to apoptosis.</text>
</comment>
<evidence type="ECO:0000313" key="17">
    <source>
        <dbReference type="RefSeq" id="XP_018330301.1"/>
    </source>
</evidence>
<dbReference type="OrthoDB" id="5034579at2759"/>
<dbReference type="Gene3D" id="3.20.20.10">
    <property type="entry name" value="Alanine racemase"/>
    <property type="match status" value="1"/>
</dbReference>
<dbReference type="GO" id="GO:0004586">
    <property type="term" value="F:ornithine decarboxylase activity"/>
    <property type="evidence" value="ECO:0007669"/>
    <property type="project" value="UniProtKB-EC"/>
</dbReference>
<evidence type="ECO:0000313" key="15">
    <source>
        <dbReference type="Proteomes" id="UP000192223"/>
    </source>
</evidence>
<evidence type="ECO:0000259" key="14">
    <source>
        <dbReference type="Pfam" id="PF02784"/>
    </source>
</evidence>
<dbReference type="FunFam" id="3.20.20.10:FF:000005">
    <property type="entry name" value="Ornithine decarboxylase"/>
    <property type="match status" value="1"/>
</dbReference>
<evidence type="ECO:0000256" key="3">
    <source>
        <dbReference type="ARBA" id="ARBA00022898"/>
    </source>
</evidence>
<comment type="catalytic activity">
    <reaction evidence="10">
        <text>L-ornithine + H(+) = putrescine + CO2</text>
        <dbReference type="Rhea" id="RHEA:22964"/>
        <dbReference type="ChEBI" id="CHEBI:15378"/>
        <dbReference type="ChEBI" id="CHEBI:16526"/>
        <dbReference type="ChEBI" id="CHEBI:46911"/>
        <dbReference type="ChEBI" id="CHEBI:326268"/>
        <dbReference type="EC" id="4.1.1.17"/>
    </reaction>
</comment>
<evidence type="ECO:0000256" key="2">
    <source>
        <dbReference type="ARBA" id="ARBA00008872"/>
    </source>
</evidence>
<evidence type="ECO:0000256" key="4">
    <source>
        <dbReference type="ARBA" id="ARBA00023115"/>
    </source>
</evidence>
<dbReference type="InterPro" id="IPR029066">
    <property type="entry name" value="PLP-binding_barrel"/>
</dbReference>
<dbReference type="PANTHER" id="PTHR11482">
    <property type="entry name" value="ARGININE/DIAMINOPIMELATE/ORNITHINE DECARBOXYLASE"/>
    <property type="match status" value="1"/>
</dbReference>
<dbReference type="SUPFAM" id="SSF51419">
    <property type="entry name" value="PLP-binding barrel"/>
    <property type="match status" value="1"/>
</dbReference>
<dbReference type="Gene3D" id="2.40.37.10">
    <property type="entry name" value="Lyase, Ornithine Decarboxylase, Chain A, domain 1"/>
    <property type="match status" value="1"/>
</dbReference>
<organism evidence="15 17">
    <name type="scientific">Agrilus planipennis</name>
    <name type="common">Emerald ash borer</name>
    <name type="synonym">Agrilus marcopoli</name>
    <dbReference type="NCBI Taxonomy" id="224129"/>
    <lineage>
        <taxon>Eukaryota</taxon>
        <taxon>Metazoa</taxon>
        <taxon>Ecdysozoa</taxon>
        <taxon>Arthropoda</taxon>
        <taxon>Hexapoda</taxon>
        <taxon>Insecta</taxon>
        <taxon>Pterygota</taxon>
        <taxon>Neoptera</taxon>
        <taxon>Endopterygota</taxon>
        <taxon>Coleoptera</taxon>
        <taxon>Polyphaga</taxon>
        <taxon>Elateriformia</taxon>
        <taxon>Buprestoidea</taxon>
        <taxon>Buprestidae</taxon>
        <taxon>Agrilinae</taxon>
        <taxon>Agrilus</taxon>
    </lineage>
</organism>
<evidence type="ECO:0000256" key="8">
    <source>
        <dbReference type="ARBA" id="ARBA00037173"/>
    </source>
</evidence>
<dbReference type="InterPro" id="IPR000183">
    <property type="entry name" value="Orn/DAP/Arg_de-COase"/>
</dbReference>
<feature type="active site" description="Proton donor" evidence="11">
    <location>
        <position position="351"/>
    </location>
</feature>
<dbReference type="RefSeq" id="XP_018330300.1">
    <property type="nucleotide sequence ID" value="XM_018474798.1"/>
</dbReference>
<comment type="cofactor">
    <cofactor evidence="1 11">
        <name>pyridoxal 5'-phosphate</name>
        <dbReference type="ChEBI" id="CHEBI:597326"/>
    </cofactor>
</comment>
<evidence type="ECO:0000259" key="13">
    <source>
        <dbReference type="Pfam" id="PF00278"/>
    </source>
</evidence>
<proteinExistence type="inferred from homology"/>
<comment type="subunit">
    <text evidence="9">Homodimer. Only the dimer is catalytically active, as the active sites are constructed of residues from both monomers.</text>
</comment>
<gene>
    <name evidence="16 17" type="primary">LOC108740472</name>
</gene>
<dbReference type="FunFam" id="2.40.37.10:FF:000005">
    <property type="entry name" value="Ornithine decarboxylase"/>
    <property type="match status" value="1"/>
</dbReference>
<feature type="modified residue" description="N6-(pyridoxal phosphate)lysine" evidence="11">
    <location>
        <position position="67"/>
    </location>
</feature>
<dbReference type="SUPFAM" id="SSF50621">
    <property type="entry name" value="Alanine racemase C-terminal domain-like"/>
    <property type="match status" value="1"/>
</dbReference>
<dbReference type="PROSITE" id="PS00878">
    <property type="entry name" value="ODR_DC_2_1"/>
    <property type="match status" value="1"/>
</dbReference>
<dbReference type="KEGG" id="apln:108740472"/>
<dbReference type="CDD" id="cd00622">
    <property type="entry name" value="PLPDE_III_ODC"/>
    <property type="match status" value="1"/>
</dbReference>
<reference evidence="16 17" key="1">
    <citation type="submission" date="2025-04" db="UniProtKB">
        <authorList>
            <consortium name="RefSeq"/>
        </authorList>
    </citation>
    <scope>IDENTIFICATION</scope>
    <source>
        <tissue evidence="16 17">Entire body</tissue>
    </source>
</reference>
<evidence type="ECO:0000256" key="6">
    <source>
        <dbReference type="ARBA" id="ARBA00034115"/>
    </source>
</evidence>
<dbReference type="RefSeq" id="XP_018330301.1">
    <property type="nucleotide sequence ID" value="XM_018474799.1"/>
</dbReference>
<name>A0A1W4X2E5_AGRPL</name>
<dbReference type="InterPro" id="IPR022643">
    <property type="entry name" value="De-COase2_C"/>
</dbReference>
<dbReference type="STRING" id="224129.A0A1W4X2E5"/>
<feature type="domain" description="Orn/DAP/Arg decarboxylase 2 N-terminal" evidence="14">
    <location>
        <begin position="44"/>
        <end position="276"/>
    </location>
</feature>
<dbReference type="AlphaFoldDB" id="A0A1W4X2E5"/>
<dbReference type="Proteomes" id="UP000192223">
    <property type="component" value="Unplaced"/>
</dbReference>
<comment type="similarity">
    <text evidence="2 12">Belongs to the Orn/Lys/Arg decarboxylase class-II family.</text>
</comment>
<comment type="pathway">
    <text evidence="6">Amine and polyamine biosynthesis; putrescine biosynthesis via L-ornithine pathway; putrescine from L-ornithine: step 1/1.</text>
</comment>
<dbReference type="GO" id="GO:0005737">
    <property type="term" value="C:cytoplasm"/>
    <property type="evidence" value="ECO:0007669"/>
    <property type="project" value="TreeGrafter"/>
</dbReference>
<keyword evidence="5" id="KW-0456">Lyase</keyword>
<evidence type="ECO:0000256" key="11">
    <source>
        <dbReference type="PIRSR" id="PIRSR600183-50"/>
    </source>
</evidence>
<evidence type="ECO:0000256" key="1">
    <source>
        <dbReference type="ARBA" id="ARBA00001933"/>
    </source>
</evidence>
<dbReference type="InterPro" id="IPR009006">
    <property type="entry name" value="Ala_racemase/Decarboxylase_C"/>
</dbReference>
<dbReference type="InterPro" id="IPR022653">
    <property type="entry name" value="De-COase2_pyr-phos_BS"/>
</dbReference>
<dbReference type="PRINTS" id="PR01182">
    <property type="entry name" value="ORNDCRBXLASE"/>
</dbReference>
<sequence length="473" mass="52887">MKIINLTTNSRVRVINNRTDVWNVLRTVVDSETQEDAFYICDIGEVVRKHKIWKILMPRVVPHYAVKCNDNRAILEVLAALGTGFDCASKAEINKVLSLGVDSDRIIFANPAKPASHIRHAALTGVNTMTFDNETELHKIKNFFPEAKLVVRIRCDAKVAQCQLGMKFGCDATTEAPYLLSVARDLGLDVVGVSFHVGSGCGEPDAFRRAIASSRTVFDYAATLGYNFNLLDIGGGYPGRREDTLEPIAKIINDSLDKYFPDPHVRVIAEPGRYYVTSAYTLACNIHSIRTIKTEDPITKEITSHYMYYINDGVYGSFNCILYDHQVVIPQPFKNCDGLELHSSSIWGPTCDGLDQVIEECMLPELKVGEWLIFEDMGAYTLPVASPFNGFPVPKVHIIADENTWDLLKGILPLREDHFIFGQTPANIRASLQNDDNSWIFPKLPITVSISKCNSNSIIQEHVLELVDISLFQ</sequence>
<accession>A0A1W4X2E5</accession>
<evidence type="ECO:0000256" key="5">
    <source>
        <dbReference type="ARBA" id="ARBA00023239"/>
    </source>
</evidence>
<evidence type="ECO:0000256" key="10">
    <source>
        <dbReference type="ARBA" id="ARBA00049127"/>
    </source>
</evidence>
<dbReference type="EC" id="4.1.1.17" evidence="7"/>
<evidence type="ECO:0000256" key="12">
    <source>
        <dbReference type="RuleBase" id="RU003737"/>
    </source>
</evidence>
<keyword evidence="15" id="KW-1185">Reference proteome</keyword>
<keyword evidence="4" id="KW-0620">Polyamine biosynthesis</keyword>
<evidence type="ECO:0000256" key="9">
    <source>
        <dbReference type="ARBA" id="ARBA00046672"/>
    </source>
</evidence>
<evidence type="ECO:0000256" key="7">
    <source>
        <dbReference type="ARBA" id="ARBA00034138"/>
    </source>
</evidence>
<evidence type="ECO:0000313" key="16">
    <source>
        <dbReference type="RefSeq" id="XP_018330300.1"/>
    </source>
</evidence>
<dbReference type="PANTHER" id="PTHR11482:SF6">
    <property type="entry name" value="ORNITHINE DECARBOXYLASE 1-RELATED"/>
    <property type="match status" value="1"/>
</dbReference>
<dbReference type="InterPro" id="IPR002433">
    <property type="entry name" value="Orn_de-COase"/>
</dbReference>
<dbReference type="PRINTS" id="PR01179">
    <property type="entry name" value="ODADCRBXLASE"/>
</dbReference>
<dbReference type="InterPro" id="IPR022644">
    <property type="entry name" value="De-COase2_N"/>
</dbReference>
<dbReference type="Pfam" id="PF02784">
    <property type="entry name" value="Orn_Arg_deC_N"/>
    <property type="match status" value="1"/>
</dbReference>
<protein>
    <recommendedName>
        <fullName evidence="7">ornithine decarboxylase</fullName>
        <ecNumber evidence="7">4.1.1.17</ecNumber>
    </recommendedName>
</protein>
<dbReference type="Pfam" id="PF00278">
    <property type="entry name" value="Orn_DAP_Arg_deC"/>
    <property type="match status" value="1"/>
</dbReference>
<feature type="domain" description="Orn/DAP/Arg decarboxylase 2 C-terminal" evidence="13">
    <location>
        <begin position="39"/>
        <end position="378"/>
    </location>
</feature>
<dbReference type="GeneID" id="108740472"/>
<keyword evidence="3 11" id="KW-0663">Pyridoxal phosphate</keyword>